<dbReference type="RefSeq" id="WP_107582327.1">
    <property type="nucleotide sequence ID" value="NZ_JAERMS010000060.1"/>
</dbReference>
<dbReference type="Gene3D" id="2.130.10.10">
    <property type="entry name" value="YVTN repeat-like/Quinoprotein amine dehydrogenase"/>
    <property type="match status" value="1"/>
</dbReference>
<dbReference type="InterPro" id="IPR016032">
    <property type="entry name" value="Sig_transdc_resp-reg_C-effctor"/>
</dbReference>
<dbReference type="Gene3D" id="1.10.10.10">
    <property type="entry name" value="Winged helix-like DNA-binding domain superfamily/Winged helix DNA-binding domain"/>
    <property type="match status" value="1"/>
</dbReference>
<dbReference type="SUPFAM" id="SSF46894">
    <property type="entry name" value="C-terminal effector domain of the bipartite response regulators"/>
    <property type="match status" value="1"/>
</dbReference>
<evidence type="ECO:0000256" key="2">
    <source>
        <dbReference type="SAM" id="SignalP"/>
    </source>
</evidence>
<organism evidence="3 4">
    <name type="scientific">Prevotella illustrans</name>
    <dbReference type="NCBI Taxonomy" id="2800387"/>
    <lineage>
        <taxon>Bacteria</taxon>
        <taxon>Pseudomonadati</taxon>
        <taxon>Bacteroidota</taxon>
        <taxon>Bacteroidia</taxon>
        <taxon>Bacteroidales</taxon>
        <taxon>Prevotellaceae</taxon>
        <taxon>Prevotella</taxon>
    </lineage>
</organism>
<protein>
    <submittedName>
        <fullName evidence="3">Two component regulator propeller</fullName>
    </submittedName>
</protein>
<comment type="caution">
    <text evidence="3">The sequence shown here is derived from an EMBL/GenBank/DDBJ whole genome shotgun (WGS) entry which is preliminary data.</text>
</comment>
<dbReference type="Proteomes" id="UP000664265">
    <property type="component" value="Unassembled WGS sequence"/>
</dbReference>
<feature type="transmembrane region" description="Helical" evidence="1">
    <location>
        <begin position="729"/>
        <end position="750"/>
    </location>
</feature>
<keyword evidence="1" id="KW-1133">Transmembrane helix</keyword>
<dbReference type="SUPFAM" id="SSF63829">
    <property type="entry name" value="Calcium-dependent phosphotriesterase"/>
    <property type="match status" value="1"/>
</dbReference>
<dbReference type="InterPro" id="IPR036388">
    <property type="entry name" value="WH-like_DNA-bd_sf"/>
</dbReference>
<name>A0ABS3M882_9BACT</name>
<proteinExistence type="predicted"/>
<keyword evidence="2" id="KW-0732">Signal</keyword>
<evidence type="ECO:0000256" key="1">
    <source>
        <dbReference type="SAM" id="Phobius"/>
    </source>
</evidence>
<keyword evidence="1" id="KW-0812">Transmembrane</keyword>
<dbReference type="InterPro" id="IPR015943">
    <property type="entry name" value="WD40/YVTN_repeat-like_dom_sf"/>
</dbReference>
<sequence>MRNLIALSIMLLACRVLPLNAARFVPVLTNYTSLDYDGGLQNWSITQDKGGMMFFGNNAGMLSFDGYNWQMIPLPGNGVARSVLADGHRVYVGSYQEFGYFERDSFGQYQFTSLWKRLKGFKPHDDEIWNILKGRDEHIYFQSFCSWFEYDGQHVSAHYTPRQLPLYFFQIDGDIYVQLIDGPFCLLRNGRYVPLMARSELGYDDVVATIPLGQGVALLCTEYHGLYRFDGKHAIPFATAIDSRLRKEQVNRATITRDGHTIVVGTIMGGVYGIDRQGQPVWHYDRDNMLQNNTVLGLYTDVDDNVWAALDTGLALIHRGSPYTLLTGPMGMVYDVLNTAEGMYIATNQNTLLYKDGLFGSVAGTQGQNWHISRFGNQIIVGNNHGTRVVSSDQSHAMPGSGKASSTAIRRYNVSEDNDYLVEASYFKLRVYRNIDGRWVFNNNIQGFSAPVRQLEIDNHGVLWGSNMNKGCYRIELTADLRRVARLRYYPALGKDHASQIHVMKIRGEVVLSNGQQLFIADDKHGPQPFTSLSRLVGGSIISATTVDNSRFWLTTPKGYVLIAYENGQYRQKLNVPARFFGMECGDNLNNVRVFNNVAFFCLNGGVGRMDMAATMPARQARPALIISSAYFTDTGNKRHNMPINGDRPDAKGDMTIRLSYPNYNNAPLRFLFHLKGAGLDMETNSSRPEIHYSSLRYGSYELECSVRDANDNVLSTLRYAFRYPRPLFLSYPMLLVYLILLLTGVYLLIRWRANKLLRRHMLRAEAERIRQELALSEKQRIIDGQQKQQLEQLLQDKGREIATMAMDTVAGRESRHDDAYWKLFRENFDLIHKQFFRHLREQYPSLTPNDLKFCAYLRLNLSTKDIAQVTGMSVRGVEGARYRLRKKFNLAEGADLAAFLIDFK</sequence>
<keyword evidence="1" id="KW-0472">Membrane</keyword>
<gene>
    <name evidence="3" type="ORF">JHU38_11730</name>
</gene>
<dbReference type="EMBL" id="JAERMS010000060">
    <property type="protein sequence ID" value="MBO1364421.1"/>
    <property type="molecule type" value="Genomic_DNA"/>
</dbReference>
<evidence type="ECO:0000313" key="3">
    <source>
        <dbReference type="EMBL" id="MBO1364421.1"/>
    </source>
</evidence>
<accession>A0ABS3M882</accession>
<reference evidence="3 4" key="1">
    <citation type="submission" date="2021-01" db="EMBL/GenBank/DDBJ databases">
        <title>Prevotella A2931 sp. nov.</title>
        <authorList>
            <person name="Buhl M."/>
            <person name="Oberhettinger P."/>
        </authorList>
    </citation>
    <scope>NUCLEOTIDE SEQUENCE [LARGE SCALE GENOMIC DNA]</scope>
    <source>
        <strain evidence="3 4">A2931</strain>
    </source>
</reference>
<evidence type="ECO:0000313" key="4">
    <source>
        <dbReference type="Proteomes" id="UP000664265"/>
    </source>
</evidence>
<keyword evidence="4" id="KW-1185">Reference proteome</keyword>
<feature type="chain" id="PRO_5047015316" evidence="2">
    <location>
        <begin position="22"/>
        <end position="905"/>
    </location>
</feature>
<feature type="signal peptide" evidence="2">
    <location>
        <begin position="1"/>
        <end position="21"/>
    </location>
</feature>